<accession>A0A5D2I0I9</accession>
<protein>
    <submittedName>
        <fullName evidence="1">Uncharacterized protein</fullName>
    </submittedName>
</protein>
<reference evidence="1 2" key="1">
    <citation type="submission" date="2019-07" db="EMBL/GenBank/DDBJ databases">
        <title>WGS assembly of Gossypium tomentosum.</title>
        <authorList>
            <person name="Chen Z.J."/>
            <person name="Sreedasyam A."/>
            <person name="Ando A."/>
            <person name="Song Q."/>
            <person name="De L."/>
            <person name="Hulse-Kemp A."/>
            <person name="Ding M."/>
            <person name="Ye W."/>
            <person name="Kirkbride R."/>
            <person name="Jenkins J."/>
            <person name="Plott C."/>
            <person name="Lovell J."/>
            <person name="Lin Y.-M."/>
            <person name="Vaughn R."/>
            <person name="Liu B."/>
            <person name="Li W."/>
            <person name="Simpson S."/>
            <person name="Scheffler B."/>
            <person name="Saski C."/>
            <person name="Grover C."/>
            <person name="Hu G."/>
            <person name="Conover J."/>
            <person name="Carlson J."/>
            <person name="Shu S."/>
            <person name="Boston L."/>
            <person name="Williams M."/>
            <person name="Peterson D."/>
            <person name="Mcgee K."/>
            <person name="Jones D."/>
            <person name="Wendel J."/>
            <person name="Stelly D."/>
            <person name="Grimwood J."/>
            <person name="Schmutz J."/>
        </authorList>
    </citation>
    <scope>NUCLEOTIDE SEQUENCE [LARGE SCALE GENOMIC DNA]</scope>
    <source>
        <strain evidence="1">7179.01</strain>
    </source>
</reference>
<proteinExistence type="predicted"/>
<name>A0A5D2I0I9_GOSTO</name>
<dbReference type="Proteomes" id="UP000322667">
    <property type="component" value="Chromosome D13"/>
</dbReference>
<dbReference type="AlphaFoldDB" id="A0A5D2I0I9"/>
<evidence type="ECO:0000313" key="1">
    <source>
        <dbReference type="EMBL" id="TYH35306.1"/>
    </source>
</evidence>
<organism evidence="1 2">
    <name type="scientific">Gossypium tomentosum</name>
    <name type="common">Hawaiian cotton</name>
    <name type="synonym">Gossypium sandvicense</name>
    <dbReference type="NCBI Taxonomy" id="34277"/>
    <lineage>
        <taxon>Eukaryota</taxon>
        <taxon>Viridiplantae</taxon>
        <taxon>Streptophyta</taxon>
        <taxon>Embryophyta</taxon>
        <taxon>Tracheophyta</taxon>
        <taxon>Spermatophyta</taxon>
        <taxon>Magnoliopsida</taxon>
        <taxon>eudicotyledons</taxon>
        <taxon>Gunneridae</taxon>
        <taxon>Pentapetalae</taxon>
        <taxon>rosids</taxon>
        <taxon>malvids</taxon>
        <taxon>Malvales</taxon>
        <taxon>Malvaceae</taxon>
        <taxon>Malvoideae</taxon>
        <taxon>Gossypium</taxon>
    </lineage>
</organism>
<keyword evidence="2" id="KW-1185">Reference proteome</keyword>
<dbReference type="EMBL" id="CM017635">
    <property type="protein sequence ID" value="TYH35306.1"/>
    <property type="molecule type" value="Genomic_DNA"/>
</dbReference>
<sequence length="127" mass="14963">MFIKSKVPVDVCDSIEHYENVQKLLTTIEKQFKTSQKSLANTLIMKFTSMKLITVKGVCDHINKMRDLVTRLRAFEVEMFESFLYRPFKISYNTHKDKWFIDELLTIFDQEKTRVILEMGDSALTVT</sequence>
<evidence type="ECO:0000313" key="2">
    <source>
        <dbReference type="Proteomes" id="UP000322667"/>
    </source>
</evidence>
<gene>
    <name evidence="1" type="ORF">ES332_D13G184000v1</name>
</gene>